<dbReference type="AlphaFoldDB" id="A0A2P5E7Q3"/>
<sequence>MALAHCLNLNFPTKPNNLNFPTEPNRFTSTTRRFHPNPLNTLTSIVYNTKPIMHSLSRSVQALIKSSLIEFELDGGKLVDLVVPETDRAERVLEALFQPMAFFLEGK</sequence>
<dbReference type="EMBL" id="JXTC01000214">
    <property type="protein sequence ID" value="PON81555.1"/>
    <property type="molecule type" value="Genomic_DNA"/>
</dbReference>
<proteinExistence type="predicted"/>
<dbReference type="Proteomes" id="UP000237000">
    <property type="component" value="Unassembled WGS sequence"/>
</dbReference>
<protein>
    <submittedName>
        <fullName evidence="1">Uncharacterized protein</fullName>
    </submittedName>
</protein>
<evidence type="ECO:0000313" key="1">
    <source>
        <dbReference type="EMBL" id="PON81555.1"/>
    </source>
</evidence>
<dbReference type="InParanoid" id="A0A2P5E7Q3"/>
<reference evidence="2" key="1">
    <citation type="submission" date="2016-06" db="EMBL/GenBank/DDBJ databases">
        <title>Parallel loss of symbiosis genes in relatives of nitrogen-fixing non-legume Parasponia.</title>
        <authorList>
            <person name="Van Velzen R."/>
            <person name="Holmer R."/>
            <person name="Bu F."/>
            <person name="Rutten L."/>
            <person name="Van Zeijl A."/>
            <person name="Liu W."/>
            <person name="Santuari L."/>
            <person name="Cao Q."/>
            <person name="Sharma T."/>
            <person name="Shen D."/>
            <person name="Roswanjaya Y."/>
            <person name="Wardhani T."/>
            <person name="Kalhor M.S."/>
            <person name="Jansen J."/>
            <person name="Van den Hoogen J."/>
            <person name="Gungor B."/>
            <person name="Hartog M."/>
            <person name="Hontelez J."/>
            <person name="Verver J."/>
            <person name="Yang W.-C."/>
            <person name="Schijlen E."/>
            <person name="Repin R."/>
            <person name="Schilthuizen M."/>
            <person name="Schranz E."/>
            <person name="Heidstra R."/>
            <person name="Miyata K."/>
            <person name="Fedorova E."/>
            <person name="Kohlen W."/>
            <person name="Bisseling T."/>
            <person name="Smit S."/>
            <person name="Geurts R."/>
        </authorList>
    </citation>
    <scope>NUCLEOTIDE SEQUENCE [LARGE SCALE GENOMIC DNA]</scope>
    <source>
        <strain evidence="2">cv. RG33-2</strain>
    </source>
</reference>
<organism evidence="1 2">
    <name type="scientific">Trema orientale</name>
    <name type="common">Charcoal tree</name>
    <name type="synonym">Celtis orientalis</name>
    <dbReference type="NCBI Taxonomy" id="63057"/>
    <lineage>
        <taxon>Eukaryota</taxon>
        <taxon>Viridiplantae</taxon>
        <taxon>Streptophyta</taxon>
        <taxon>Embryophyta</taxon>
        <taxon>Tracheophyta</taxon>
        <taxon>Spermatophyta</taxon>
        <taxon>Magnoliopsida</taxon>
        <taxon>eudicotyledons</taxon>
        <taxon>Gunneridae</taxon>
        <taxon>Pentapetalae</taxon>
        <taxon>rosids</taxon>
        <taxon>fabids</taxon>
        <taxon>Rosales</taxon>
        <taxon>Cannabaceae</taxon>
        <taxon>Trema</taxon>
    </lineage>
</organism>
<gene>
    <name evidence="1" type="ORF">TorRG33x02_226780</name>
</gene>
<evidence type="ECO:0000313" key="2">
    <source>
        <dbReference type="Proteomes" id="UP000237000"/>
    </source>
</evidence>
<name>A0A2P5E7Q3_TREOI</name>
<keyword evidence="2" id="KW-1185">Reference proteome</keyword>
<comment type="caution">
    <text evidence="1">The sequence shown here is derived from an EMBL/GenBank/DDBJ whole genome shotgun (WGS) entry which is preliminary data.</text>
</comment>
<accession>A0A2P5E7Q3</accession>